<name>A0A2R8C134_9RHOB</name>
<dbReference type="RefSeq" id="WP_306419547.1">
    <property type="nucleotide sequence ID" value="NZ_ONZF01000014.1"/>
</dbReference>
<proteinExistence type="predicted"/>
<dbReference type="PROSITE" id="PS52050">
    <property type="entry name" value="WYL"/>
    <property type="match status" value="1"/>
</dbReference>
<dbReference type="Pfam" id="PF13280">
    <property type="entry name" value="WYL"/>
    <property type="match status" value="1"/>
</dbReference>
<organism evidence="2 3">
    <name type="scientific">Palleronia abyssalis</name>
    <dbReference type="NCBI Taxonomy" id="1501240"/>
    <lineage>
        <taxon>Bacteria</taxon>
        <taxon>Pseudomonadati</taxon>
        <taxon>Pseudomonadota</taxon>
        <taxon>Alphaproteobacteria</taxon>
        <taxon>Rhodobacterales</taxon>
        <taxon>Roseobacteraceae</taxon>
        <taxon>Palleronia</taxon>
    </lineage>
</organism>
<reference evidence="2 3" key="1">
    <citation type="submission" date="2018-03" db="EMBL/GenBank/DDBJ databases">
        <authorList>
            <person name="Keele B.F."/>
        </authorList>
    </citation>
    <scope>NUCLEOTIDE SEQUENCE [LARGE SCALE GENOMIC DNA]</scope>
    <source>
        <strain evidence="2 3">CECT 8504</strain>
    </source>
</reference>
<evidence type="ECO:0000313" key="3">
    <source>
        <dbReference type="Proteomes" id="UP000244912"/>
    </source>
</evidence>
<feature type="domain" description="WYL" evidence="1">
    <location>
        <begin position="14"/>
        <end position="71"/>
    </location>
</feature>
<accession>A0A2R8C134</accession>
<sequence length="106" mass="12816">MRRRRRRPPAVDTALLRRACWEELALDVRYRDLGGRVTEREIWPLGISYSEGRLKLLVWCCLRRDWRIFYATGIERSSLNGGSFRPRRVPLLRDYAKRQSLLERRR</sequence>
<keyword evidence="3" id="KW-1185">Reference proteome</keyword>
<dbReference type="Proteomes" id="UP000244912">
    <property type="component" value="Unassembled WGS sequence"/>
</dbReference>
<dbReference type="EMBL" id="ONZF01000014">
    <property type="protein sequence ID" value="SPJ26128.1"/>
    <property type="molecule type" value="Genomic_DNA"/>
</dbReference>
<gene>
    <name evidence="2" type="ORF">PAA8504_03984</name>
</gene>
<dbReference type="AlphaFoldDB" id="A0A2R8C134"/>
<evidence type="ECO:0000259" key="1">
    <source>
        <dbReference type="Pfam" id="PF13280"/>
    </source>
</evidence>
<evidence type="ECO:0000313" key="2">
    <source>
        <dbReference type="EMBL" id="SPJ26128.1"/>
    </source>
</evidence>
<dbReference type="InterPro" id="IPR026881">
    <property type="entry name" value="WYL_dom"/>
</dbReference>
<protein>
    <recommendedName>
        <fullName evidence="1">WYL domain-containing protein</fullName>
    </recommendedName>
</protein>